<dbReference type="CDD" id="cd00038">
    <property type="entry name" value="CAP_ED"/>
    <property type="match status" value="2"/>
</dbReference>
<dbReference type="InterPro" id="IPR014710">
    <property type="entry name" value="RmlC-like_jellyroll"/>
</dbReference>
<dbReference type="PRINTS" id="PR00103">
    <property type="entry name" value="CAMPKINASE"/>
</dbReference>
<evidence type="ECO:0000256" key="6">
    <source>
        <dbReference type="ARBA" id="ARBA00023149"/>
    </source>
</evidence>
<comment type="function">
    <text evidence="7">Regulatory subunit of the cAMP-dependent protein kinases involved in cAMP signaling in cells.</text>
</comment>
<dbReference type="Gene3D" id="1.20.890.10">
    <property type="entry name" value="cAMP-dependent protein kinase regulatory subunit, dimerization-anchoring domain"/>
    <property type="match status" value="1"/>
</dbReference>
<dbReference type="SMART" id="SM00100">
    <property type="entry name" value="cNMP"/>
    <property type="match status" value="2"/>
</dbReference>
<dbReference type="PANTHER" id="PTHR11635">
    <property type="entry name" value="CAMP-DEPENDENT PROTEIN KINASE REGULATORY CHAIN"/>
    <property type="match status" value="1"/>
</dbReference>
<protein>
    <recommendedName>
        <fullName evidence="8">cAMP-dependent protein kinase type I-alpha regulatory subunit</fullName>
    </recommendedName>
</protein>
<keyword evidence="2" id="KW-0597">Phosphoprotein</keyword>
<evidence type="ECO:0000256" key="5">
    <source>
        <dbReference type="ARBA" id="ARBA00022741"/>
    </source>
</evidence>
<evidence type="ECO:0000256" key="8">
    <source>
        <dbReference type="ARBA" id="ARBA00039637"/>
    </source>
</evidence>
<dbReference type="Pfam" id="PF02197">
    <property type="entry name" value="RIIa"/>
    <property type="match status" value="1"/>
</dbReference>
<evidence type="ECO:0000256" key="7">
    <source>
        <dbReference type="ARBA" id="ARBA00037751"/>
    </source>
</evidence>
<sequence>MAAPGAQQLDEEDGLRACELYVQRRGIQQVLKDCIVQLCLAKPERPMRFLREHFERLEKEENRQILAQQKSASQSDLQDEDVSPLPPNPVVKARHRRGGVSAEVYTEEDAVSYVRKVIPKDYKTMTALAKAISKNVLFSHLDDNERRTKVRLLTSCFPSLAGDEGDNFYVIDQGEVDVYVNGEWVTSISEGGSFGELALIYGTPRAATVKAKTDLKLWGIDRDSYRRILMGSTLRKRRMYEEFLSKVSILASLEKWERLTVADALEPVQFEDGEKIVVQGEPGDDFFIITEGTASVLQRRSPNEEYVEVGRLGPSDYFGEIALLLNRPRAATVVARGPLKCVKLDRPRFERVLGPCSEILKRNIQRYNSFISLTV</sequence>
<feature type="binding site" evidence="10">
    <location>
        <position position="205"/>
    </location>
    <ligand>
        <name>3',5'-cyclic AMP</name>
        <dbReference type="ChEBI" id="CHEBI:58165"/>
        <label>1</label>
    </ligand>
</feature>
<comment type="subunit">
    <text evidence="9">The inactive holoenzyme is composed of two regulatory chains and two catalytic chains. Activation by cAMP releases the two active catalytic monomers and the regulatory dimer. Interacts with PRKACA and PRKACB. PRKAR1A also interacts with RFC2; the complex may be involved in cell survival. Interacts with AKAP4. Interacts with RARA; the interaction occurs in the presence of cAMP or FSH and regulates RARA transcriptional activity. Interacts with the phosphorylated form of PJA2. Interacts with CBFA2T3. Interacts with PRKX; regulates this cAMP-dependent protein kinase. Interacts with smAKAP; this interaction may target PRKAR1A to the plasma membrane. Interacts with AICDA.</text>
</comment>
<dbReference type="GO" id="GO:0034236">
    <property type="term" value="F:protein kinase A catalytic subunit binding"/>
    <property type="evidence" value="ECO:0007669"/>
    <property type="project" value="TreeGrafter"/>
</dbReference>
<evidence type="ECO:0000256" key="1">
    <source>
        <dbReference type="ARBA" id="ARBA00005753"/>
    </source>
</evidence>
<dbReference type="PROSITE" id="PS50042">
    <property type="entry name" value="CNMP_BINDING_3"/>
    <property type="match status" value="2"/>
</dbReference>
<evidence type="ECO:0000256" key="10">
    <source>
        <dbReference type="PIRSR" id="PIRSR000548-1"/>
    </source>
</evidence>
<feature type="region of interest" description="Disordered" evidence="11">
    <location>
        <begin position="67"/>
        <end position="93"/>
    </location>
</feature>
<accession>A0A5J5MS66</accession>
<dbReference type="InterPro" id="IPR012198">
    <property type="entry name" value="cAMP_dep_PK_reg_su"/>
</dbReference>
<dbReference type="Gene3D" id="2.60.120.10">
    <property type="entry name" value="Jelly Rolls"/>
    <property type="match status" value="2"/>
</dbReference>
<dbReference type="InterPro" id="IPR018490">
    <property type="entry name" value="cNMP-bd_dom_sf"/>
</dbReference>
<dbReference type="FunFam" id="2.60.120.10:FF:000006">
    <property type="entry name" value="cAMP-dependent protein kinase type I-alpha regulatory subunit"/>
    <property type="match status" value="1"/>
</dbReference>
<keyword evidence="4" id="KW-0677">Repeat</keyword>
<evidence type="ECO:0000313" key="14">
    <source>
        <dbReference type="Proteomes" id="UP000326062"/>
    </source>
</evidence>
<keyword evidence="6 10" id="KW-0114">cAMP</keyword>
<keyword evidence="14" id="KW-1185">Reference proteome</keyword>
<organism evidence="13 14">
    <name type="scientific">Muntiacus reevesi</name>
    <name type="common">Reeves' muntjac</name>
    <name type="synonym">Cervus reevesi</name>
    <dbReference type="NCBI Taxonomy" id="9886"/>
    <lineage>
        <taxon>Eukaryota</taxon>
        <taxon>Metazoa</taxon>
        <taxon>Chordata</taxon>
        <taxon>Craniata</taxon>
        <taxon>Vertebrata</taxon>
        <taxon>Euteleostomi</taxon>
        <taxon>Mammalia</taxon>
        <taxon>Eutheria</taxon>
        <taxon>Laurasiatheria</taxon>
        <taxon>Artiodactyla</taxon>
        <taxon>Ruminantia</taxon>
        <taxon>Pecora</taxon>
        <taxon>Cervidae</taxon>
        <taxon>Muntiacinae</taxon>
        <taxon>Muntiacus</taxon>
    </lineage>
</organism>
<dbReference type="GO" id="GO:0005952">
    <property type="term" value="C:cAMP-dependent protein kinase complex"/>
    <property type="evidence" value="ECO:0007669"/>
    <property type="project" value="InterPro"/>
</dbReference>
<evidence type="ECO:0000313" key="13">
    <source>
        <dbReference type="EMBL" id="KAB0383351.1"/>
    </source>
</evidence>
<dbReference type="InterPro" id="IPR042818">
    <property type="entry name" value="RIbeta_DD"/>
</dbReference>
<feature type="binding site" evidence="10">
    <location>
        <position position="196"/>
    </location>
    <ligand>
        <name>3',5'-cyclic AMP</name>
        <dbReference type="ChEBI" id="CHEBI:58165"/>
        <label>1</label>
    </ligand>
</feature>
<dbReference type="AlphaFoldDB" id="A0A5J5MS66"/>
<dbReference type="PANTHER" id="PTHR11635:SF126">
    <property type="entry name" value="CAMP-DEPENDENT PROTEIN KINASE TYPE I-BETA REGULATORY SUBUNIT"/>
    <property type="match status" value="1"/>
</dbReference>
<dbReference type="GO" id="GO:0030552">
    <property type="term" value="F:cAMP binding"/>
    <property type="evidence" value="ECO:0007669"/>
    <property type="project" value="UniProtKB-KW"/>
</dbReference>
<feature type="domain" description="Cyclic nucleotide-binding" evidence="12">
    <location>
        <begin position="249"/>
        <end position="370"/>
    </location>
</feature>
<dbReference type="InterPro" id="IPR018488">
    <property type="entry name" value="cNMP-bd_CS"/>
</dbReference>
<dbReference type="CDD" id="cd12102">
    <property type="entry name" value="DD_RIbeta_PKA"/>
    <property type="match status" value="1"/>
</dbReference>
<dbReference type="SUPFAM" id="SSF47391">
    <property type="entry name" value="Dimerization-anchoring domain of cAMP-dependent PK regulatory subunit"/>
    <property type="match status" value="1"/>
</dbReference>
<dbReference type="InterPro" id="IPR003117">
    <property type="entry name" value="cAMP_dep_PK_reg_su_I/II_a/b"/>
</dbReference>
<reference evidence="13 14" key="1">
    <citation type="submission" date="2019-06" db="EMBL/GenBank/DDBJ databases">
        <title>Discovery of a novel chromosome fission-fusion reversal in muntjac.</title>
        <authorList>
            <person name="Mudd A.B."/>
            <person name="Bredeson J.V."/>
            <person name="Baum R."/>
            <person name="Hockemeyer D."/>
            <person name="Rokhsar D.S."/>
        </authorList>
    </citation>
    <scope>NUCLEOTIDE SEQUENCE [LARGE SCALE GENOMIC DNA]</scope>
    <source>
        <strain evidence="13">UCam_UCB_Mr</strain>
        <tissue evidence="13">Fibroblast cell line</tissue>
    </source>
</reference>
<gene>
    <name evidence="13" type="ORF">FD755_005268</name>
</gene>
<dbReference type="PROSITE" id="PS00889">
    <property type="entry name" value="CNMP_BINDING_2"/>
    <property type="match status" value="2"/>
</dbReference>
<dbReference type="PROSITE" id="PS00888">
    <property type="entry name" value="CNMP_BINDING_1"/>
    <property type="match status" value="1"/>
</dbReference>
<dbReference type="PIRSF" id="PIRSF000548">
    <property type="entry name" value="PK_regulatory"/>
    <property type="match status" value="1"/>
</dbReference>
<keyword evidence="3 10" id="KW-0116">cAMP-binding</keyword>
<evidence type="ECO:0000259" key="12">
    <source>
        <dbReference type="PROSITE" id="PS50042"/>
    </source>
</evidence>
<comment type="similarity">
    <text evidence="1">Belongs to the cAMP-dependent kinase regulatory chain family.</text>
</comment>
<evidence type="ECO:0000256" key="3">
    <source>
        <dbReference type="ARBA" id="ARBA00022566"/>
    </source>
</evidence>
<dbReference type="Proteomes" id="UP000326062">
    <property type="component" value="Chromosome 2"/>
</dbReference>
<evidence type="ECO:0000256" key="2">
    <source>
        <dbReference type="ARBA" id="ARBA00022553"/>
    </source>
</evidence>
<dbReference type="Pfam" id="PF00027">
    <property type="entry name" value="cNMP_binding"/>
    <property type="match status" value="2"/>
</dbReference>
<dbReference type="GO" id="GO:0004862">
    <property type="term" value="F:cAMP-dependent protein kinase inhibitor activity"/>
    <property type="evidence" value="ECO:0007669"/>
    <property type="project" value="TreeGrafter"/>
</dbReference>
<evidence type="ECO:0000256" key="9">
    <source>
        <dbReference type="ARBA" id="ARBA00065952"/>
    </source>
</evidence>
<proteinExistence type="inferred from homology"/>
<evidence type="ECO:0000256" key="4">
    <source>
        <dbReference type="ARBA" id="ARBA00022737"/>
    </source>
</evidence>
<comment type="caution">
    <text evidence="13">The sequence shown here is derived from an EMBL/GenBank/DDBJ whole genome shotgun (WGS) entry which is preliminary data.</text>
</comment>
<name>A0A5J5MS66_MUNRE</name>
<dbReference type="EMBL" id="VCEB01000002">
    <property type="protein sequence ID" value="KAB0383351.1"/>
    <property type="molecule type" value="Genomic_DNA"/>
</dbReference>
<keyword evidence="5 10" id="KW-0547">Nucleotide-binding</keyword>
<feature type="binding site" evidence="10">
    <location>
        <position position="320"/>
    </location>
    <ligand>
        <name>3',5'-cyclic AMP</name>
        <dbReference type="ChEBI" id="CHEBI:58165"/>
        <label>2</label>
    </ligand>
</feature>
<dbReference type="InterPro" id="IPR050503">
    <property type="entry name" value="cAMP-dep_PK_reg_su-like"/>
</dbReference>
<dbReference type="SUPFAM" id="SSF51206">
    <property type="entry name" value="cAMP-binding domain-like"/>
    <property type="match status" value="2"/>
</dbReference>
<evidence type="ECO:0000256" key="11">
    <source>
        <dbReference type="SAM" id="MobiDB-lite"/>
    </source>
</evidence>
<dbReference type="SMART" id="SM00394">
    <property type="entry name" value="RIIa"/>
    <property type="match status" value="1"/>
</dbReference>
<dbReference type="FunFam" id="1.20.890.10:FF:000001">
    <property type="entry name" value="cAMP-dependent protein kinase type I-alpha regulatory subunit"/>
    <property type="match status" value="1"/>
</dbReference>
<feature type="domain" description="Cyclic nucleotide-binding" evidence="12">
    <location>
        <begin position="162"/>
        <end position="246"/>
    </location>
</feature>
<feature type="compositionally biased region" description="Polar residues" evidence="11">
    <location>
        <begin position="67"/>
        <end position="76"/>
    </location>
</feature>
<feature type="binding site" evidence="10">
    <location>
        <position position="329"/>
    </location>
    <ligand>
        <name>3',5'-cyclic AMP</name>
        <dbReference type="ChEBI" id="CHEBI:58165"/>
        <label>2</label>
    </ligand>
</feature>
<dbReference type="GO" id="GO:0005829">
    <property type="term" value="C:cytosol"/>
    <property type="evidence" value="ECO:0007669"/>
    <property type="project" value="TreeGrafter"/>
</dbReference>
<dbReference type="InterPro" id="IPR000595">
    <property type="entry name" value="cNMP-bd_dom"/>
</dbReference>